<accession>A0A5M9JU74</accession>
<reference evidence="1 2" key="1">
    <citation type="submission" date="2019-06" db="EMBL/GenBank/DDBJ databases">
        <title>Genome Sequence of the Brown Rot Fungal Pathogen Monilinia fructicola.</title>
        <authorList>
            <person name="De Miccolis Angelini R.M."/>
            <person name="Landi L."/>
            <person name="Abate D."/>
            <person name="Pollastro S."/>
            <person name="Romanazzi G."/>
            <person name="Faretra F."/>
        </authorList>
    </citation>
    <scope>NUCLEOTIDE SEQUENCE [LARGE SCALE GENOMIC DNA]</scope>
    <source>
        <strain evidence="1 2">Mfrc123</strain>
    </source>
</reference>
<comment type="caution">
    <text evidence="1">The sequence shown here is derived from an EMBL/GenBank/DDBJ whole genome shotgun (WGS) entry which is preliminary data.</text>
</comment>
<evidence type="ECO:0000313" key="1">
    <source>
        <dbReference type="EMBL" id="KAA8571406.1"/>
    </source>
</evidence>
<name>A0A5M9JU74_MONFR</name>
<proteinExistence type="predicted"/>
<protein>
    <submittedName>
        <fullName evidence="1">Uncharacterized protein</fullName>
    </submittedName>
</protein>
<dbReference type="Proteomes" id="UP000322873">
    <property type="component" value="Unassembled WGS sequence"/>
</dbReference>
<keyword evidence="2" id="KW-1185">Reference proteome</keyword>
<gene>
    <name evidence="1" type="ORF">EYC84_001409</name>
</gene>
<dbReference type="AlphaFoldDB" id="A0A5M9JU74"/>
<dbReference type="EMBL" id="VICG01000005">
    <property type="protein sequence ID" value="KAA8571406.1"/>
    <property type="molecule type" value="Genomic_DNA"/>
</dbReference>
<evidence type="ECO:0000313" key="2">
    <source>
        <dbReference type="Proteomes" id="UP000322873"/>
    </source>
</evidence>
<organism evidence="1 2">
    <name type="scientific">Monilinia fructicola</name>
    <name type="common">Brown rot fungus</name>
    <name type="synonym">Ciboria fructicola</name>
    <dbReference type="NCBI Taxonomy" id="38448"/>
    <lineage>
        <taxon>Eukaryota</taxon>
        <taxon>Fungi</taxon>
        <taxon>Dikarya</taxon>
        <taxon>Ascomycota</taxon>
        <taxon>Pezizomycotina</taxon>
        <taxon>Leotiomycetes</taxon>
        <taxon>Helotiales</taxon>
        <taxon>Sclerotiniaceae</taxon>
        <taxon>Monilinia</taxon>
    </lineage>
</organism>
<sequence length="111" mass="12779">MIFIRFGGVSADEPLYCPGDGPAQAPQQVPIETYIDLLQSVISRLAMKNWHMEGCDEERLLYLEFGANVRFIVHLVLQDPKVLITRRYNKAVEVQARIQRKEVTVYYSSYA</sequence>